<organism evidence="2 3">
    <name type="scientific">Bifidobacterium moraviense</name>
    <dbReference type="NCBI Taxonomy" id="2675323"/>
    <lineage>
        <taxon>Bacteria</taxon>
        <taxon>Bacillati</taxon>
        <taxon>Actinomycetota</taxon>
        <taxon>Actinomycetes</taxon>
        <taxon>Bifidobacteriales</taxon>
        <taxon>Bifidobacteriaceae</taxon>
        <taxon>Bifidobacterium</taxon>
    </lineage>
</organism>
<reference evidence="2 3" key="1">
    <citation type="submission" date="2020-02" db="EMBL/GenBank/DDBJ databases">
        <title>Characterization of phylogenetic diversity of novel bifidobacterial species isolated in Czech ZOOs.</title>
        <authorList>
            <person name="Lugli G.A."/>
            <person name="Vera N.B."/>
            <person name="Ventura M."/>
        </authorList>
    </citation>
    <scope>NUCLEOTIDE SEQUENCE [LARGE SCALE GENOMIC DNA]</scope>
    <source>
        <strain evidence="2 3">DSM 109958</strain>
    </source>
</reference>
<evidence type="ECO:0000313" key="3">
    <source>
        <dbReference type="Proteomes" id="UP000588277"/>
    </source>
</evidence>
<evidence type="ECO:0000256" key="1">
    <source>
        <dbReference type="SAM" id="MobiDB-lite"/>
    </source>
</evidence>
<dbReference type="EMBL" id="JAAIIH010000006">
    <property type="protein sequence ID" value="NMN00463.1"/>
    <property type="molecule type" value="Genomic_DNA"/>
</dbReference>
<accession>A0A7Y0F1U3</accession>
<feature type="region of interest" description="Disordered" evidence="1">
    <location>
        <begin position="32"/>
        <end position="58"/>
    </location>
</feature>
<gene>
    <name evidence="2" type="ORF">G1C96_1042</name>
</gene>
<evidence type="ECO:0000313" key="2">
    <source>
        <dbReference type="EMBL" id="NMN00463.1"/>
    </source>
</evidence>
<name>A0A7Y0F1U3_9BIFI</name>
<sequence>MKAIAPRRPHTKRSVSITASRHRTRRFRTVAHASPHAASAPLSRRRHTLHTRRRVPSPTPLRTRRMRVAACRLAHATSTPPPCRFHAVAHALHALYALVCCTRVAVRRRRTPSPTPSPTSRAPRHVERPHRHAERPLPVTHHPKTPESQRSHLPRHAERTLPVTHAALPVTRNTLPAAQHVPARHAPARHHRHADRAVRHADRASCGPHTLKTPEFRQSQHRVRNARATHVTQPSPSPSRGPCDAAMPIAIGQGAR</sequence>
<feature type="region of interest" description="Disordered" evidence="1">
    <location>
        <begin position="108"/>
        <end position="157"/>
    </location>
</feature>
<proteinExistence type="predicted"/>
<dbReference type="Proteomes" id="UP000588277">
    <property type="component" value="Unassembled WGS sequence"/>
</dbReference>
<dbReference type="AlphaFoldDB" id="A0A7Y0F1U3"/>
<feature type="compositionally biased region" description="Basic and acidic residues" evidence="1">
    <location>
        <begin position="144"/>
        <end position="157"/>
    </location>
</feature>
<feature type="region of interest" description="Disordered" evidence="1">
    <location>
        <begin position="218"/>
        <end position="256"/>
    </location>
</feature>
<feature type="compositionally biased region" description="Low complexity" evidence="1">
    <location>
        <begin position="32"/>
        <end position="42"/>
    </location>
</feature>
<keyword evidence="3" id="KW-1185">Reference proteome</keyword>
<feature type="compositionally biased region" description="Basic residues" evidence="1">
    <location>
        <begin position="43"/>
        <end position="55"/>
    </location>
</feature>
<comment type="caution">
    <text evidence="2">The sequence shown here is derived from an EMBL/GenBank/DDBJ whole genome shotgun (WGS) entry which is preliminary data.</text>
</comment>
<protein>
    <submittedName>
        <fullName evidence="2">Uncharacterized protein</fullName>
    </submittedName>
</protein>